<gene>
    <name evidence="1" type="ORF">OCV66_07250</name>
</gene>
<name>A0ABT2U322_9FIRM</name>
<sequence>MSKRRKARTRAEPQKRSISYLCSSEAYDTLCVSGYTSLAHNPEVVTCVDRIAKLISSMTIQLMRNTERGDVRERDELSKKIDIYPNSNMTRSTFIHWIVKTMLLEGNGNAVVLPRYGFRQGRYWIDNLNPIPPEMAAFIPDGIFDYFITINGRRYEPDDVLHFVSNPNTRYPWLGDGYRVVLKDVADNLKQSMATEKGFMSSKWKPSIIVKVDALTEEFASKEGRARLLDEYISTNEAGEPWMIPADQFEVQEIRPLSLADLALSDMVQLDKKTVAAILGVPPFVLGVGEFSKDAWNNFISTTIMPVAKGIEQELTKKLLTSPDLYFRFNSRSLYSYDLKELAEVGDSQFERGIMTGNEVRSWIDLPPLEGLDDLILLENYIKLDQIADQNKLKQGGGE</sequence>
<dbReference type="RefSeq" id="WP_147574021.1">
    <property type="nucleotide sequence ID" value="NZ_JAOQJE010000005.1"/>
</dbReference>
<dbReference type="Pfam" id="PF04860">
    <property type="entry name" value="Phage_portal"/>
    <property type="match status" value="1"/>
</dbReference>
<reference evidence="1 2" key="1">
    <citation type="journal article" date="2021" name="ISME Commun">
        <title>Automated analysis of genomic sequences facilitates high-throughput and comprehensive description of bacteria.</title>
        <authorList>
            <person name="Hitch T.C.A."/>
        </authorList>
    </citation>
    <scope>NUCLEOTIDE SEQUENCE [LARGE SCALE GENOMIC DNA]</scope>
    <source>
        <strain evidence="1 2">Sanger_34</strain>
    </source>
</reference>
<comment type="caution">
    <text evidence="1">The sequence shown here is derived from an EMBL/GenBank/DDBJ whole genome shotgun (WGS) entry which is preliminary data.</text>
</comment>
<proteinExistence type="predicted"/>
<accession>A0ABT2U322</accession>
<dbReference type="InterPro" id="IPR006944">
    <property type="entry name" value="Phage/GTA_portal"/>
</dbReference>
<evidence type="ECO:0000313" key="1">
    <source>
        <dbReference type="EMBL" id="MCU6788887.1"/>
    </source>
</evidence>
<dbReference type="EMBL" id="JAOQJE010000005">
    <property type="protein sequence ID" value="MCU6788887.1"/>
    <property type="molecule type" value="Genomic_DNA"/>
</dbReference>
<keyword evidence="2" id="KW-1185">Reference proteome</keyword>
<protein>
    <submittedName>
        <fullName evidence="1">Phage portal protein</fullName>
    </submittedName>
</protein>
<organism evidence="1 2">
    <name type="scientific">Agathobaculum ammoniilyticum</name>
    <dbReference type="NCBI Taxonomy" id="2981778"/>
    <lineage>
        <taxon>Bacteria</taxon>
        <taxon>Bacillati</taxon>
        <taxon>Bacillota</taxon>
        <taxon>Clostridia</taxon>
        <taxon>Eubacteriales</taxon>
        <taxon>Butyricicoccaceae</taxon>
        <taxon>Agathobaculum</taxon>
    </lineage>
</organism>
<evidence type="ECO:0000313" key="2">
    <source>
        <dbReference type="Proteomes" id="UP001652397"/>
    </source>
</evidence>
<dbReference type="NCBIfam" id="TIGR01537">
    <property type="entry name" value="portal_HK97"/>
    <property type="match status" value="1"/>
</dbReference>
<dbReference type="InterPro" id="IPR006427">
    <property type="entry name" value="Portal_HK97"/>
</dbReference>
<dbReference type="Proteomes" id="UP001652397">
    <property type="component" value="Unassembled WGS sequence"/>
</dbReference>